<dbReference type="InterPro" id="IPR008927">
    <property type="entry name" value="6-PGluconate_DH-like_C_sf"/>
</dbReference>
<dbReference type="OrthoDB" id="271711at2"/>
<dbReference type="EMBL" id="CXPG01000023">
    <property type="protein sequence ID" value="CTQ34623.1"/>
    <property type="molecule type" value="Genomic_DNA"/>
</dbReference>
<dbReference type="InterPro" id="IPR013328">
    <property type="entry name" value="6PGD_dom2"/>
</dbReference>
<organism evidence="4 5">
    <name type="scientific">Jannaschia rubra</name>
    <dbReference type="NCBI Taxonomy" id="282197"/>
    <lineage>
        <taxon>Bacteria</taxon>
        <taxon>Pseudomonadati</taxon>
        <taxon>Pseudomonadota</taxon>
        <taxon>Alphaproteobacteria</taxon>
        <taxon>Rhodobacterales</taxon>
        <taxon>Roseobacteraceae</taxon>
        <taxon>Jannaschia</taxon>
    </lineage>
</organism>
<proteinExistence type="predicted"/>
<evidence type="ECO:0000259" key="3">
    <source>
        <dbReference type="Pfam" id="PF08125"/>
    </source>
</evidence>
<dbReference type="Proteomes" id="UP000048908">
    <property type="component" value="Unassembled WGS sequence"/>
</dbReference>
<evidence type="ECO:0000256" key="1">
    <source>
        <dbReference type="ARBA" id="ARBA00023002"/>
    </source>
</evidence>
<dbReference type="Pfam" id="PF01232">
    <property type="entry name" value="Mannitol_dh"/>
    <property type="match status" value="1"/>
</dbReference>
<dbReference type="SUPFAM" id="SSF51735">
    <property type="entry name" value="NAD(P)-binding Rossmann-fold domains"/>
    <property type="match status" value="1"/>
</dbReference>
<dbReference type="PANTHER" id="PTHR43362:SF1">
    <property type="entry name" value="MANNITOL DEHYDROGENASE 2-RELATED"/>
    <property type="match status" value="1"/>
</dbReference>
<feature type="domain" description="Mannitol dehydrogenase N-terminal" evidence="2">
    <location>
        <begin position="30"/>
        <end position="276"/>
    </location>
</feature>
<dbReference type="InterPro" id="IPR000669">
    <property type="entry name" value="Mannitol_DH"/>
</dbReference>
<dbReference type="GO" id="GO:0050086">
    <property type="term" value="F:mannitol 2-dehydrogenase activity"/>
    <property type="evidence" value="ECO:0007669"/>
    <property type="project" value="UniProtKB-EC"/>
</dbReference>
<dbReference type="STRING" id="282197.SAMN04488517_11223"/>
<gene>
    <name evidence="4" type="primary">mtlK_2</name>
    <name evidence="4" type="ORF">JAN5088_03419</name>
</gene>
<dbReference type="AlphaFoldDB" id="A0A0M6XWF2"/>
<keyword evidence="1 4" id="KW-0560">Oxidoreductase</keyword>
<reference evidence="4 5" key="1">
    <citation type="submission" date="2015-07" db="EMBL/GenBank/DDBJ databases">
        <authorList>
            <person name="Noorani M."/>
        </authorList>
    </citation>
    <scope>NUCLEOTIDE SEQUENCE [LARGE SCALE GENOMIC DNA]</scope>
    <source>
        <strain evidence="4 5">CECT 5088</strain>
    </source>
</reference>
<keyword evidence="5" id="KW-1185">Reference proteome</keyword>
<protein>
    <submittedName>
        <fullName evidence="4">Mannitol 2-dehydrogenase</fullName>
        <ecNumber evidence="4">1.1.1.67</ecNumber>
    </submittedName>
</protein>
<dbReference type="PANTHER" id="PTHR43362">
    <property type="entry name" value="MANNITOL DEHYDROGENASE DSF1-RELATED"/>
    <property type="match status" value="1"/>
</dbReference>
<dbReference type="Pfam" id="PF08125">
    <property type="entry name" value="Mannitol_dh_C"/>
    <property type="match status" value="1"/>
</dbReference>
<dbReference type="PRINTS" id="PR00084">
    <property type="entry name" value="MTLDHDRGNASE"/>
</dbReference>
<dbReference type="InterPro" id="IPR050988">
    <property type="entry name" value="Mannitol_DH/Oxidoreductase"/>
</dbReference>
<feature type="domain" description="Mannitol dehydrogenase C-terminal" evidence="3">
    <location>
        <begin position="285"/>
        <end position="468"/>
    </location>
</feature>
<evidence type="ECO:0000313" key="4">
    <source>
        <dbReference type="EMBL" id="CTQ34623.1"/>
    </source>
</evidence>
<dbReference type="InterPro" id="IPR013118">
    <property type="entry name" value="Mannitol_DH_C"/>
</dbReference>
<evidence type="ECO:0000259" key="2">
    <source>
        <dbReference type="Pfam" id="PF01232"/>
    </source>
</evidence>
<dbReference type="EC" id="1.1.1.67" evidence="4"/>
<dbReference type="Gene3D" id="3.40.50.720">
    <property type="entry name" value="NAD(P)-binding Rossmann-like Domain"/>
    <property type="match status" value="1"/>
</dbReference>
<name>A0A0M6XWF2_9RHOB</name>
<dbReference type="InterPro" id="IPR013131">
    <property type="entry name" value="Mannitol_DH_N"/>
</dbReference>
<accession>A0A0M6XWF2</accession>
<dbReference type="Gene3D" id="1.10.1040.10">
    <property type="entry name" value="N-(1-d-carboxylethyl)-l-norvaline Dehydrogenase, domain 2"/>
    <property type="match status" value="1"/>
</dbReference>
<evidence type="ECO:0000313" key="5">
    <source>
        <dbReference type="Proteomes" id="UP000048908"/>
    </source>
</evidence>
<dbReference type="SUPFAM" id="SSF48179">
    <property type="entry name" value="6-phosphogluconate dehydrogenase C-terminal domain-like"/>
    <property type="match status" value="1"/>
</dbReference>
<dbReference type="InterPro" id="IPR036291">
    <property type="entry name" value="NAD(P)-bd_dom_sf"/>
</dbReference>
<sequence length="498" mass="53378">MALHLSLATLDDLPPEVARPGYDRADLSPGILHIGVGNFHRAHMAVYLDRLFSMGADHDWAIVGAGVRPFDAARREVLAAQDWLTTVVELDPEGLAARVTGSMVDFLPVDGPALIRAIADPAIRIVSMTITEGGYFVDARSGAFDATHPDIRADAAGGEPRTVFGLLIAGLAARRAAGHPPPTILSCDNLPRNGHVTREAVLGLAGLMDEGLRDWIAGTVAFPDSMVDCITPATSTREIALVRDRFGIDDAAPVACEPFRQWVLEDRFPLGRPALDRVGATFVDDVAPYETMKLRILNAGHAAIAYAGALRGHVYVHDAMADPLIEGWLRRLMTEEVIPVLPAIPGVDFHAYLDTCIGRFANPRVGDTVARLCQDGSNRQPKFVLPTVADARAAGAPVDLLAMEVALWCRYCADPATDLDDARADALRSAARATRDDPGAFLRLEEVFGPLGRDEVFAGAFAGAIGQLWSRPVEEVLSGVSSDPSSRMRAASPSRSSY</sequence>